<dbReference type="GO" id="GO:0050661">
    <property type="term" value="F:NADP binding"/>
    <property type="evidence" value="ECO:0007669"/>
    <property type="project" value="InterPro"/>
</dbReference>
<dbReference type="EMBL" id="RKLT01000007">
    <property type="protein sequence ID" value="MBX0296486.1"/>
    <property type="molecule type" value="Genomic_DNA"/>
</dbReference>
<keyword evidence="4" id="KW-1185">Reference proteome</keyword>
<protein>
    <recommendedName>
        <fullName evidence="2">Tetrapyrrole biosynthesis glutamyl-tRNA reductase dimerisation domain-containing protein</fullName>
    </recommendedName>
</protein>
<dbReference type="GO" id="GO:0008883">
    <property type="term" value="F:glutamyl-tRNA reductase activity"/>
    <property type="evidence" value="ECO:0007669"/>
    <property type="project" value="InterPro"/>
</dbReference>
<evidence type="ECO:0000256" key="1">
    <source>
        <dbReference type="SAM" id="MobiDB-lite"/>
    </source>
</evidence>
<dbReference type="RefSeq" id="WP_220581088.1">
    <property type="nucleotide sequence ID" value="NZ_RKLT01000007.1"/>
</dbReference>
<accession>A0AAW4PFZ6</accession>
<dbReference type="Pfam" id="PF00745">
    <property type="entry name" value="GlutR_dimer"/>
    <property type="match status" value="1"/>
</dbReference>
<dbReference type="GO" id="GO:0033014">
    <property type="term" value="P:tetrapyrrole biosynthetic process"/>
    <property type="evidence" value="ECO:0007669"/>
    <property type="project" value="InterPro"/>
</dbReference>
<dbReference type="InterPro" id="IPR036453">
    <property type="entry name" value="GluRdtase_dimer_dom_sf"/>
</dbReference>
<reference evidence="3 4" key="1">
    <citation type="submission" date="2021-06" db="EMBL/GenBank/DDBJ databases">
        <title>Halomicroarcula sp. a new haloarchaeum isolated from saline soil.</title>
        <authorList>
            <person name="Duran-Viseras A."/>
            <person name="Sanchez-Porro C."/>
            <person name="Ventosa A."/>
        </authorList>
    </citation>
    <scope>NUCLEOTIDE SEQUENCE [LARGE SCALE GENOMIC DNA]</scope>
    <source>
        <strain evidence="3 4">F27</strain>
    </source>
</reference>
<proteinExistence type="predicted"/>
<dbReference type="InterPro" id="IPR015896">
    <property type="entry name" value="4pyrrol_synth_GluRdtase_dimer"/>
</dbReference>
<feature type="compositionally biased region" description="Basic and acidic residues" evidence="1">
    <location>
        <begin position="11"/>
        <end position="23"/>
    </location>
</feature>
<gene>
    <name evidence="3" type="ORF">EGH23_16510</name>
</gene>
<dbReference type="SUPFAM" id="SSF69075">
    <property type="entry name" value="Glutamyl tRNA-reductase dimerization domain"/>
    <property type="match status" value="1"/>
</dbReference>
<feature type="region of interest" description="Disordered" evidence="1">
    <location>
        <begin position="1"/>
        <end position="23"/>
    </location>
</feature>
<comment type="caution">
    <text evidence="3">The sequence shown here is derived from an EMBL/GenBank/DDBJ whole genome shotgun (WGS) entry which is preliminary data.</text>
</comment>
<organism evidence="3 4">
    <name type="scientific">Haloarcula nitratireducens</name>
    <dbReference type="NCBI Taxonomy" id="2487749"/>
    <lineage>
        <taxon>Archaea</taxon>
        <taxon>Methanobacteriati</taxon>
        <taxon>Methanobacteriota</taxon>
        <taxon>Stenosarchaea group</taxon>
        <taxon>Halobacteria</taxon>
        <taxon>Halobacteriales</taxon>
        <taxon>Haloarculaceae</taxon>
        <taxon>Haloarcula</taxon>
    </lineage>
</organism>
<dbReference type="Proteomes" id="UP001430455">
    <property type="component" value="Unassembled WGS sequence"/>
</dbReference>
<name>A0AAW4PFZ6_9EURY</name>
<evidence type="ECO:0000313" key="3">
    <source>
        <dbReference type="EMBL" id="MBX0296486.1"/>
    </source>
</evidence>
<sequence length="68" mass="7644">MTRRSPAAEDEPSRRRDRAETVRDEAVERACSQLRANGAISAEQRAAVEELADRLLERLSPVALALRR</sequence>
<evidence type="ECO:0000313" key="4">
    <source>
        <dbReference type="Proteomes" id="UP001430455"/>
    </source>
</evidence>
<dbReference type="AlphaFoldDB" id="A0AAW4PFZ6"/>
<evidence type="ECO:0000259" key="2">
    <source>
        <dbReference type="Pfam" id="PF00745"/>
    </source>
</evidence>
<feature type="domain" description="Tetrapyrrole biosynthesis glutamyl-tRNA reductase dimerisation" evidence="2">
    <location>
        <begin position="16"/>
        <end position="59"/>
    </location>
</feature>